<dbReference type="InterPro" id="IPR035994">
    <property type="entry name" value="Nucleoside_phosphorylase_sf"/>
</dbReference>
<feature type="repeat" description="ANK" evidence="3">
    <location>
        <begin position="1238"/>
        <end position="1270"/>
    </location>
</feature>
<dbReference type="PROSITE" id="PS50297">
    <property type="entry name" value="ANK_REP_REGION"/>
    <property type="match status" value="11"/>
</dbReference>
<dbReference type="GO" id="GO:0009116">
    <property type="term" value="P:nucleoside metabolic process"/>
    <property type="evidence" value="ECO:0007669"/>
    <property type="project" value="InterPro"/>
</dbReference>
<dbReference type="InterPro" id="IPR000845">
    <property type="entry name" value="Nucleoside_phosphorylase_d"/>
</dbReference>
<dbReference type="SUPFAM" id="SSF48403">
    <property type="entry name" value="Ankyrin repeat"/>
    <property type="match status" value="2"/>
</dbReference>
<feature type="repeat" description="ANK" evidence="3">
    <location>
        <begin position="1338"/>
        <end position="1370"/>
    </location>
</feature>
<sequence>MSASIDPGGQEAHGDKRGCSELSEDELYPNDAKRRRTLAEPGAYDRRRLEIGPPRKLEHVDYTVGWICALPIELAASQAMLDCTHESLPTKENDDNTYTLGNIGKHNIVMACLPLGQYGTNNAAIVASNMHRSFPFIRIRLMVGIGGGVPSKVDIRLGDIVVGNKVIQYDMGKILSGGRIQRTGTLKEPPPIILKAIAQLQAHYERIASEVPSILGNMIERYPRLSSYAYPQSLEDRLFRPTYEHDQQPDCRQCNLSELQNRPLRSSQDPKVHYGGIASGNQVVKSAKDRDALAKELDIICFEMEAAGLMDIFPCLVIRGICDYADSHKNKQWQPYAAATAAAFAKEFLSIITPNAIDLSPVAMQDKRTASTPIPTPQTNVESSQIFRADFLELLRFDQLDSRHATIKAAHRQTCAWLLKHASYKLWLDPTEAPQHHGFLWISGKPGAGKSTLMKFAFSNVRRRPDANTAYTSFFFNARGDELEKSTAGLHRSLLLQVLERFPDLQSVLDDPLLVPRNQTSCPNNEVLRDLFRDAVMNLGQRRLICFVDALDECDEEQVREMVTYFEDLADEATTGGIQLQICFSSRHYPHIEIQNGLKFTLEDQPGHEQDLEKYVRNCLRVGKRSDAEEIKAGILEKANGVFMWVVLVVDILNKEYGRGRISAARKKLSEIPSRLSDLFKDILRRDNENMDDLLLCIQWILYAKRPLTREEFYFAMLSGMPSEDLATYDPERITSEDLDLFVISSSKGLAEITKSKNATIQFIHESVRDFLIKDNGLQSLWPQLGGQFQNLSHDKLKECCHSYMNFATLNARTAQNSEALPKANSNEAKELRRKTLADFPFLDYATEYVLHHGDLGAIAVSQLGFLDQFPLQAWIQFTNILEKHEVRRYTPTADLTYILAERNLVRLLEARMETNPHVHVAGERYGFPMLAALANGHLLAAKTLLGQAAGSQNIEDLFTSLDNMKSWSFRRRQGPLHWAIENRQEALAVSLIDSNNIDLSMKDAKRRTALHWAAIFGDESTMKFLLEKMFGPHGQNNVIETMSQPQVAQRSSVAASKAHAERTENINALDHNKKSPLSLAAENGHEAIVRMLLMWGASINTSHTTDSTGLYSAAYSGHTDIVKLLIENGAAVDYIDYNGRTALYAAARSGHTDIVKLLIKNGAAVDHTDSDRWMALHAAARSGHTDIVKLLIKNGAPVDYTDHNSRTPLDTAAGSGHTEIVKLLIENGAAVGHTGHYGRTALHAAAGSGHTDIVKLLIKNGAPVDYTDHNSRTPLDTAAGSGHTDIVKLLIENGAAVGRTGHYGNMALHDAARDGHTDIVKLLIIKNRAAVGHTYHNGKTALHAAARSGHTDTVKLLIENGAAVNHTGHYGNMALHDAARDGHTAVVKILLASGAQIFINKKGWRGRTALHQAVQHGHIATITTLLNNGATIDSTNDCGETPLSTATSFRHDAVVALLKSKAVDASLSAVGAGS</sequence>
<dbReference type="InterPro" id="IPR002110">
    <property type="entry name" value="Ankyrin_rpt"/>
</dbReference>
<keyword evidence="8" id="KW-1185">Reference proteome</keyword>
<dbReference type="InterPro" id="IPR036770">
    <property type="entry name" value="Ankyrin_rpt-contain_sf"/>
</dbReference>
<dbReference type="PRINTS" id="PR01415">
    <property type="entry name" value="ANKYRIN"/>
</dbReference>
<evidence type="ECO:0000256" key="4">
    <source>
        <dbReference type="SAM" id="MobiDB-lite"/>
    </source>
</evidence>
<keyword evidence="2 3" id="KW-0040">ANK repeat</keyword>
<dbReference type="EMBL" id="LFIV01000031">
    <property type="protein sequence ID" value="KZL74582.1"/>
    <property type="molecule type" value="Genomic_DNA"/>
</dbReference>
<dbReference type="GO" id="GO:0003824">
    <property type="term" value="F:catalytic activity"/>
    <property type="evidence" value="ECO:0007669"/>
    <property type="project" value="InterPro"/>
</dbReference>
<reference evidence="7 8" key="1">
    <citation type="submission" date="2015-06" db="EMBL/GenBank/DDBJ databases">
        <title>Survival trade-offs in plant roots during colonization by closely related pathogenic and mutualistic fungi.</title>
        <authorList>
            <person name="Hacquard S."/>
            <person name="Kracher B."/>
            <person name="Hiruma K."/>
            <person name="Weinman A."/>
            <person name="Muench P."/>
            <person name="Garrido Oter R."/>
            <person name="Ver Loren van Themaat E."/>
            <person name="Dallerey J.-F."/>
            <person name="Damm U."/>
            <person name="Henrissat B."/>
            <person name="Lespinet O."/>
            <person name="Thon M."/>
            <person name="Kemen E."/>
            <person name="McHardy A.C."/>
            <person name="Schulze-Lefert P."/>
            <person name="O'Connell R.J."/>
        </authorList>
    </citation>
    <scope>NUCLEOTIDE SEQUENCE [LARGE SCALE GENOMIC DNA]</scope>
    <source>
        <strain evidence="7 8">0861</strain>
    </source>
</reference>
<organism evidence="7 8">
    <name type="scientific">Colletotrichum tofieldiae</name>
    <dbReference type="NCBI Taxonomy" id="708197"/>
    <lineage>
        <taxon>Eukaryota</taxon>
        <taxon>Fungi</taxon>
        <taxon>Dikarya</taxon>
        <taxon>Ascomycota</taxon>
        <taxon>Pezizomycotina</taxon>
        <taxon>Sordariomycetes</taxon>
        <taxon>Hypocreomycetidae</taxon>
        <taxon>Glomerellales</taxon>
        <taxon>Glomerellaceae</taxon>
        <taxon>Colletotrichum</taxon>
        <taxon>Colletotrichum spaethianum species complex</taxon>
    </lineage>
</organism>
<dbReference type="SMART" id="SM00248">
    <property type="entry name" value="ANK"/>
    <property type="match status" value="14"/>
</dbReference>
<dbReference type="InterPro" id="IPR056884">
    <property type="entry name" value="NPHP3-like_N"/>
</dbReference>
<protein>
    <submittedName>
        <fullName evidence="7">PFS domain-containing protein</fullName>
    </submittedName>
</protein>
<dbReference type="Proteomes" id="UP000076552">
    <property type="component" value="Unassembled WGS sequence"/>
</dbReference>
<feature type="domain" description="Nephrocystin 3-like N-terminal" evidence="6">
    <location>
        <begin position="413"/>
        <end position="587"/>
    </location>
</feature>
<feature type="repeat" description="ANK" evidence="3">
    <location>
        <begin position="1304"/>
        <end position="1325"/>
    </location>
</feature>
<evidence type="ECO:0000259" key="5">
    <source>
        <dbReference type="Pfam" id="PF01048"/>
    </source>
</evidence>
<feature type="repeat" description="ANK" evidence="3">
    <location>
        <begin position="1271"/>
        <end position="1303"/>
    </location>
</feature>
<dbReference type="Pfam" id="PF13637">
    <property type="entry name" value="Ank_4"/>
    <property type="match status" value="1"/>
</dbReference>
<keyword evidence="1" id="KW-0677">Repeat</keyword>
<dbReference type="PROSITE" id="PS50088">
    <property type="entry name" value="ANK_REPEAT"/>
    <property type="match status" value="11"/>
</dbReference>
<dbReference type="InterPro" id="IPR027417">
    <property type="entry name" value="P-loop_NTPase"/>
</dbReference>
<evidence type="ECO:0000313" key="7">
    <source>
        <dbReference type="EMBL" id="KZL74582.1"/>
    </source>
</evidence>
<gene>
    <name evidence="7" type="ORF">CT0861_00019</name>
</gene>
<feature type="repeat" description="ANK" evidence="3">
    <location>
        <begin position="1139"/>
        <end position="1171"/>
    </location>
</feature>
<feature type="repeat" description="ANK" evidence="3">
    <location>
        <begin position="1073"/>
        <end position="1105"/>
    </location>
</feature>
<proteinExistence type="predicted"/>
<dbReference type="Pfam" id="PF01048">
    <property type="entry name" value="PNP_UDP_1"/>
    <property type="match status" value="1"/>
</dbReference>
<evidence type="ECO:0000259" key="6">
    <source>
        <dbReference type="Pfam" id="PF24883"/>
    </source>
</evidence>
<dbReference type="Pfam" id="PF12796">
    <property type="entry name" value="Ank_2"/>
    <property type="match status" value="5"/>
</dbReference>
<dbReference type="SUPFAM" id="SSF52540">
    <property type="entry name" value="P-loop containing nucleoside triphosphate hydrolases"/>
    <property type="match status" value="1"/>
</dbReference>
<dbReference type="SUPFAM" id="SSF53167">
    <property type="entry name" value="Purine and uridine phosphorylases"/>
    <property type="match status" value="1"/>
</dbReference>
<name>A0A166VHT2_9PEZI</name>
<accession>A0A166VHT2</accession>
<feature type="repeat" description="ANK" evidence="3">
    <location>
        <begin position="1172"/>
        <end position="1204"/>
    </location>
</feature>
<dbReference type="PANTHER" id="PTHR24173:SF74">
    <property type="entry name" value="ANKYRIN REPEAT DOMAIN-CONTAINING PROTEIN 16"/>
    <property type="match status" value="1"/>
</dbReference>
<feature type="repeat" description="ANK" evidence="3">
    <location>
        <begin position="1406"/>
        <end position="1438"/>
    </location>
</feature>
<feature type="region of interest" description="Disordered" evidence="4">
    <location>
        <begin position="1"/>
        <end position="39"/>
    </location>
</feature>
<evidence type="ECO:0000256" key="2">
    <source>
        <dbReference type="ARBA" id="ARBA00023043"/>
    </source>
</evidence>
<feature type="repeat" description="ANK" evidence="3">
    <location>
        <begin position="1106"/>
        <end position="1138"/>
    </location>
</feature>
<dbReference type="Gene3D" id="3.40.50.300">
    <property type="entry name" value="P-loop containing nucleotide triphosphate hydrolases"/>
    <property type="match status" value="1"/>
</dbReference>
<dbReference type="Gene3D" id="1.25.40.20">
    <property type="entry name" value="Ankyrin repeat-containing domain"/>
    <property type="match status" value="6"/>
</dbReference>
<dbReference type="STRING" id="708197.A0A166VHT2"/>
<feature type="repeat" description="ANK" evidence="3">
    <location>
        <begin position="1371"/>
        <end position="1403"/>
    </location>
</feature>
<evidence type="ECO:0000313" key="8">
    <source>
        <dbReference type="Proteomes" id="UP000076552"/>
    </source>
</evidence>
<evidence type="ECO:0000256" key="3">
    <source>
        <dbReference type="PROSITE-ProRule" id="PRU00023"/>
    </source>
</evidence>
<dbReference type="PANTHER" id="PTHR24173">
    <property type="entry name" value="ANKYRIN REPEAT CONTAINING"/>
    <property type="match status" value="1"/>
</dbReference>
<evidence type="ECO:0000256" key="1">
    <source>
        <dbReference type="ARBA" id="ARBA00022737"/>
    </source>
</evidence>
<dbReference type="Gene3D" id="3.40.50.1580">
    <property type="entry name" value="Nucleoside phosphorylase domain"/>
    <property type="match status" value="1"/>
</dbReference>
<feature type="domain" description="Nucleoside phosphorylase" evidence="5">
    <location>
        <begin position="64"/>
        <end position="349"/>
    </location>
</feature>
<dbReference type="Pfam" id="PF24883">
    <property type="entry name" value="NPHP3_N"/>
    <property type="match status" value="1"/>
</dbReference>
<comment type="caution">
    <text evidence="7">The sequence shown here is derived from an EMBL/GenBank/DDBJ whole genome shotgun (WGS) entry which is preliminary data.</text>
</comment>
<feature type="repeat" description="ANK" evidence="3">
    <location>
        <begin position="1205"/>
        <end position="1237"/>
    </location>
</feature>